<dbReference type="HOGENOM" id="CLU_741816_0_0_1"/>
<proteinExistence type="predicted"/>
<protein>
    <recommendedName>
        <fullName evidence="2">Rhodopsin domain-containing protein</fullName>
    </recommendedName>
</protein>
<dbReference type="GeneID" id="25412538"/>
<feature type="transmembrane region" description="Helical" evidence="1">
    <location>
        <begin position="128"/>
        <end position="151"/>
    </location>
</feature>
<feature type="transmembrane region" description="Helical" evidence="1">
    <location>
        <begin position="171"/>
        <end position="195"/>
    </location>
</feature>
<name>A0A074WFX5_9PEZI</name>
<evidence type="ECO:0000259" key="2">
    <source>
        <dbReference type="Pfam" id="PF20684"/>
    </source>
</evidence>
<organism evidence="3 4">
    <name type="scientific">Aureobasidium namibiae CBS 147.97</name>
    <dbReference type="NCBI Taxonomy" id="1043004"/>
    <lineage>
        <taxon>Eukaryota</taxon>
        <taxon>Fungi</taxon>
        <taxon>Dikarya</taxon>
        <taxon>Ascomycota</taxon>
        <taxon>Pezizomycotina</taxon>
        <taxon>Dothideomycetes</taxon>
        <taxon>Dothideomycetidae</taxon>
        <taxon>Dothideales</taxon>
        <taxon>Saccotheciaceae</taxon>
        <taxon>Aureobasidium</taxon>
    </lineage>
</organism>
<dbReference type="Proteomes" id="UP000027730">
    <property type="component" value="Unassembled WGS sequence"/>
</dbReference>
<feature type="transmembrane region" description="Helical" evidence="1">
    <location>
        <begin position="247"/>
        <end position="270"/>
    </location>
</feature>
<dbReference type="InterPro" id="IPR049326">
    <property type="entry name" value="Rhodopsin_dom_fungi"/>
</dbReference>
<keyword evidence="4" id="KW-1185">Reference proteome</keyword>
<sequence>MFGSTLSLSPVTSTDHRGWLWITVITCTIICPILLLWRGIVRYRRYGLDDLAVVFSFVFVMAHSALLTGSLELGFGVQLTPGTQAGILKASKLVFVSRILFSLILGTSKLSALFLLRRLLPQNRIRLYICNIGIALVFLWGVMAILTMNANCTPSHMLLSAKENSCKNLDVRIAVSMALSCATELDVLSLAAAFLGQMEVQREQKKWVVVAFALRVPNIALSIAYLITYLHFLSSGHPSISFIPTAILQQILVTYTFAASCASAFFPITIPTRSIFSLSNSSGKLARRISTPMSFFGDKMRGDREVFTHKARVFAEVGGLQRRESERKVRAQRQRDRVRKGHVKGTESMESLKGIVREETFEVQVV</sequence>
<feature type="domain" description="Rhodopsin" evidence="2">
    <location>
        <begin position="38"/>
        <end position="265"/>
    </location>
</feature>
<gene>
    <name evidence="3" type="ORF">M436DRAFT_57773</name>
</gene>
<feature type="transmembrane region" description="Helical" evidence="1">
    <location>
        <begin position="52"/>
        <end position="75"/>
    </location>
</feature>
<evidence type="ECO:0000256" key="1">
    <source>
        <dbReference type="SAM" id="Phobius"/>
    </source>
</evidence>
<dbReference type="PANTHER" id="PTHR39614">
    <property type="entry name" value="INTEGRAL MEMBRANE PROTEIN"/>
    <property type="match status" value="1"/>
</dbReference>
<dbReference type="AlphaFoldDB" id="A0A074WFX5"/>
<dbReference type="OrthoDB" id="3918601at2759"/>
<evidence type="ECO:0000313" key="3">
    <source>
        <dbReference type="EMBL" id="KEQ68767.1"/>
    </source>
</evidence>
<dbReference type="EMBL" id="KL584726">
    <property type="protein sequence ID" value="KEQ68767.1"/>
    <property type="molecule type" value="Genomic_DNA"/>
</dbReference>
<dbReference type="RefSeq" id="XP_013422911.1">
    <property type="nucleotide sequence ID" value="XM_013567457.1"/>
</dbReference>
<dbReference type="PANTHER" id="PTHR39614:SF2">
    <property type="entry name" value="INTEGRAL MEMBRANE PROTEIN"/>
    <property type="match status" value="1"/>
</dbReference>
<keyword evidence="1" id="KW-0472">Membrane</keyword>
<evidence type="ECO:0000313" key="4">
    <source>
        <dbReference type="Proteomes" id="UP000027730"/>
    </source>
</evidence>
<accession>A0A074WFX5</accession>
<keyword evidence="1" id="KW-0812">Transmembrane</keyword>
<reference evidence="3 4" key="1">
    <citation type="journal article" date="2014" name="BMC Genomics">
        <title>Genome sequencing of four Aureobasidium pullulans varieties: biotechnological potential, stress tolerance, and description of new species.</title>
        <authorList>
            <person name="Gostin Ar C."/>
            <person name="Ohm R.A."/>
            <person name="Kogej T."/>
            <person name="Sonjak S."/>
            <person name="Turk M."/>
            <person name="Zajc J."/>
            <person name="Zalar P."/>
            <person name="Grube M."/>
            <person name="Sun H."/>
            <person name="Han J."/>
            <person name="Sharma A."/>
            <person name="Chiniquy J."/>
            <person name="Ngan C.Y."/>
            <person name="Lipzen A."/>
            <person name="Barry K."/>
            <person name="Grigoriev I.V."/>
            <person name="Gunde-Cimerman N."/>
        </authorList>
    </citation>
    <scope>NUCLEOTIDE SEQUENCE [LARGE SCALE GENOMIC DNA]</scope>
    <source>
        <strain evidence="3 4">CBS 147.97</strain>
    </source>
</reference>
<feature type="transmembrane region" description="Helical" evidence="1">
    <location>
        <begin position="207"/>
        <end position="227"/>
    </location>
</feature>
<dbReference type="STRING" id="1043004.A0A074WFX5"/>
<dbReference type="Pfam" id="PF20684">
    <property type="entry name" value="Fung_rhodopsin"/>
    <property type="match status" value="1"/>
</dbReference>
<keyword evidence="1" id="KW-1133">Transmembrane helix</keyword>
<feature type="transmembrane region" description="Helical" evidence="1">
    <location>
        <begin position="20"/>
        <end position="40"/>
    </location>
</feature>
<feature type="transmembrane region" description="Helical" evidence="1">
    <location>
        <begin position="95"/>
        <end position="116"/>
    </location>
</feature>